<gene>
    <name evidence="2" type="ORF">JQS43_09465</name>
</gene>
<feature type="domain" description="DUF397" evidence="1">
    <location>
        <begin position="10"/>
        <end position="60"/>
    </location>
</feature>
<sequence length="75" mass="8466">MSDTGWPVQTWRKSSRSSHLDCVEVARAADRRHILVRDSKCPDGPQLSMTCDDWRYFVCALIGGLDPPAYADRPT</sequence>
<accession>A0A895YFY4</accession>
<reference evidence="2" key="1">
    <citation type="submission" date="2021-02" db="EMBL/GenBank/DDBJ databases">
        <title>Natrosporangium hydrolyticum gen. nov., sp. nov, a haloalkaliphilic actinobacterium from a soda solonchak soil.</title>
        <authorList>
            <person name="Sorokin D.Y."/>
            <person name="Khijniak T.V."/>
            <person name="Zakharycheva A.P."/>
            <person name="Boueva O.V."/>
            <person name="Ariskina E.V."/>
            <person name="Hahnke R.L."/>
            <person name="Bunk B."/>
            <person name="Sproer C."/>
            <person name="Schumann P."/>
            <person name="Evtushenko L.I."/>
            <person name="Kublanov I.V."/>
        </authorList>
    </citation>
    <scope>NUCLEOTIDE SEQUENCE</scope>
    <source>
        <strain evidence="2">DSM 106523</strain>
    </source>
</reference>
<keyword evidence="3" id="KW-1185">Reference proteome</keyword>
<dbReference type="RefSeq" id="WP_239678696.1">
    <property type="nucleotide sequence ID" value="NZ_CP070499.1"/>
</dbReference>
<protein>
    <submittedName>
        <fullName evidence="2">DUF397 domain-containing protein</fullName>
    </submittedName>
</protein>
<name>A0A895YFY4_9ACTN</name>
<dbReference type="KEGG" id="nhy:JQS43_09465"/>
<dbReference type="AlphaFoldDB" id="A0A895YFY4"/>
<organism evidence="2 3">
    <name type="scientific">Natronosporangium hydrolyticum</name>
    <dbReference type="NCBI Taxonomy" id="2811111"/>
    <lineage>
        <taxon>Bacteria</taxon>
        <taxon>Bacillati</taxon>
        <taxon>Actinomycetota</taxon>
        <taxon>Actinomycetes</taxon>
        <taxon>Micromonosporales</taxon>
        <taxon>Micromonosporaceae</taxon>
        <taxon>Natronosporangium</taxon>
    </lineage>
</organism>
<dbReference type="EMBL" id="CP070499">
    <property type="protein sequence ID" value="QSB16481.1"/>
    <property type="molecule type" value="Genomic_DNA"/>
</dbReference>
<dbReference type="Proteomes" id="UP000662857">
    <property type="component" value="Chromosome"/>
</dbReference>
<proteinExistence type="predicted"/>
<evidence type="ECO:0000313" key="2">
    <source>
        <dbReference type="EMBL" id="QSB16481.1"/>
    </source>
</evidence>
<dbReference type="InterPro" id="IPR007278">
    <property type="entry name" value="DUF397"/>
</dbReference>
<evidence type="ECO:0000259" key="1">
    <source>
        <dbReference type="Pfam" id="PF04149"/>
    </source>
</evidence>
<dbReference type="Pfam" id="PF04149">
    <property type="entry name" value="DUF397"/>
    <property type="match status" value="1"/>
</dbReference>
<evidence type="ECO:0000313" key="3">
    <source>
        <dbReference type="Proteomes" id="UP000662857"/>
    </source>
</evidence>